<evidence type="ECO:0000313" key="8">
    <source>
        <dbReference type="EMBL" id="KKQ47343.1"/>
    </source>
</evidence>
<dbReference type="InterPro" id="IPR011055">
    <property type="entry name" value="Dup_hybrid_motif"/>
</dbReference>
<organism evidence="8 9">
    <name type="scientific">Candidatus Yanofskybacteria bacterium GW2011_GWC2_37_9</name>
    <dbReference type="NCBI Taxonomy" id="1619028"/>
    <lineage>
        <taxon>Bacteria</taxon>
        <taxon>Candidatus Yanofskyibacteriota</taxon>
    </lineage>
</organism>
<evidence type="ECO:0000256" key="6">
    <source>
        <dbReference type="ARBA" id="ARBA00023049"/>
    </source>
</evidence>
<accession>A0A0G0HW28</accession>
<evidence type="ECO:0000313" key="9">
    <source>
        <dbReference type="Proteomes" id="UP000034430"/>
    </source>
</evidence>
<dbReference type="CDD" id="cd12797">
    <property type="entry name" value="M23_peptidase"/>
    <property type="match status" value="1"/>
</dbReference>
<keyword evidence="2" id="KW-0645">Protease</keyword>
<keyword evidence="3" id="KW-0479">Metal-binding</keyword>
<keyword evidence="5" id="KW-0862">Zinc</keyword>
<comment type="cofactor">
    <cofactor evidence="1">
        <name>Zn(2+)</name>
        <dbReference type="ChEBI" id="CHEBI:29105"/>
    </cofactor>
</comment>
<comment type="caution">
    <text evidence="8">The sequence shown here is derived from an EMBL/GenBank/DDBJ whole genome shotgun (WGS) entry which is preliminary data.</text>
</comment>
<dbReference type="EMBL" id="LBTU01000011">
    <property type="protein sequence ID" value="KKQ47343.1"/>
    <property type="molecule type" value="Genomic_DNA"/>
</dbReference>
<dbReference type="InterPro" id="IPR050570">
    <property type="entry name" value="Cell_wall_metabolism_enzyme"/>
</dbReference>
<name>A0A0G0HW28_9BACT</name>
<reference evidence="8 9" key="1">
    <citation type="journal article" date="2015" name="Nature">
        <title>rRNA introns, odd ribosomes, and small enigmatic genomes across a large radiation of phyla.</title>
        <authorList>
            <person name="Brown C.T."/>
            <person name="Hug L.A."/>
            <person name="Thomas B.C."/>
            <person name="Sharon I."/>
            <person name="Castelle C.J."/>
            <person name="Singh A."/>
            <person name="Wilkins M.J."/>
            <person name="Williams K.H."/>
            <person name="Banfield J.F."/>
        </authorList>
    </citation>
    <scope>NUCLEOTIDE SEQUENCE [LARGE SCALE GENOMIC DNA]</scope>
</reference>
<dbReference type="AlphaFoldDB" id="A0A0G0HW28"/>
<dbReference type="PANTHER" id="PTHR21666:SF288">
    <property type="entry name" value="CELL DIVISION PROTEIN YTFB"/>
    <property type="match status" value="1"/>
</dbReference>
<dbReference type="InterPro" id="IPR016047">
    <property type="entry name" value="M23ase_b-sheet_dom"/>
</dbReference>
<protein>
    <submittedName>
        <fullName evidence="8">Peptidase family M23 family protein</fullName>
    </submittedName>
</protein>
<evidence type="ECO:0000256" key="2">
    <source>
        <dbReference type="ARBA" id="ARBA00022670"/>
    </source>
</evidence>
<keyword evidence="4" id="KW-0378">Hydrolase</keyword>
<dbReference type="PANTHER" id="PTHR21666">
    <property type="entry name" value="PEPTIDASE-RELATED"/>
    <property type="match status" value="1"/>
</dbReference>
<evidence type="ECO:0000259" key="7">
    <source>
        <dbReference type="Pfam" id="PF01551"/>
    </source>
</evidence>
<dbReference type="Pfam" id="PF01551">
    <property type="entry name" value="Peptidase_M23"/>
    <property type="match status" value="1"/>
</dbReference>
<evidence type="ECO:0000256" key="1">
    <source>
        <dbReference type="ARBA" id="ARBA00001947"/>
    </source>
</evidence>
<evidence type="ECO:0000256" key="5">
    <source>
        <dbReference type="ARBA" id="ARBA00022833"/>
    </source>
</evidence>
<dbReference type="Proteomes" id="UP000034430">
    <property type="component" value="Unassembled WGS sequence"/>
</dbReference>
<dbReference type="GO" id="GO:0046872">
    <property type="term" value="F:metal ion binding"/>
    <property type="evidence" value="ECO:0007669"/>
    <property type="project" value="UniProtKB-KW"/>
</dbReference>
<feature type="domain" description="M23ase beta-sheet core" evidence="7">
    <location>
        <begin position="1"/>
        <end position="40"/>
    </location>
</feature>
<gene>
    <name evidence="8" type="ORF">US65_C0011G0013</name>
</gene>
<dbReference type="SUPFAM" id="SSF51261">
    <property type="entry name" value="Duplicated hybrid motif"/>
    <property type="match status" value="1"/>
</dbReference>
<keyword evidence="6" id="KW-0482">Metalloprotease</keyword>
<sequence>MSKLGTRTGASVSRGQIIGYVGSTGRSTGPHLHFEVFNARNPGADWSWAQ</sequence>
<proteinExistence type="predicted"/>
<dbReference type="GO" id="GO:0006508">
    <property type="term" value="P:proteolysis"/>
    <property type="evidence" value="ECO:0007669"/>
    <property type="project" value="UniProtKB-KW"/>
</dbReference>
<dbReference type="GO" id="GO:0004222">
    <property type="term" value="F:metalloendopeptidase activity"/>
    <property type="evidence" value="ECO:0007669"/>
    <property type="project" value="TreeGrafter"/>
</dbReference>
<dbReference type="Gene3D" id="2.70.70.10">
    <property type="entry name" value="Glucose Permease (Domain IIA)"/>
    <property type="match status" value="1"/>
</dbReference>
<evidence type="ECO:0000256" key="4">
    <source>
        <dbReference type="ARBA" id="ARBA00022801"/>
    </source>
</evidence>
<evidence type="ECO:0000256" key="3">
    <source>
        <dbReference type="ARBA" id="ARBA00022723"/>
    </source>
</evidence>